<dbReference type="PANTHER" id="PTHR43071:SF1">
    <property type="entry name" value="2-AMINO-4-HYDROXY-6-HYDROXYMETHYLDIHYDROPTERIDINE PYROPHOSPHOKINASE"/>
    <property type="match status" value="1"/>
</dbReference>
<dbReference type="Gene3D" id="3.30.70.560">
    <property type="entry name" value="7,8-Dihydro-6-hydroxymethylpterin-pyrophosphokinase HPPK"/>
    <property type="match status" value="1"/>
</dbReference>
<dbReference type="SUPFAM" id="SSF55083">
    <property type="entry name" value="6-hydroxymethyl-7,8-dihydropterin pyrophosphokinase, HPPK"/>
    <property type="match status" value="1"/>
</dbReference>
<organism evidence="14 15">
    <name type="scientific">Inquilinus ginsengisoli</name>
    <dbReference type="NCBI Taxonomy" id="363840"/>
    <lineage>
        <taxon>Bacteria</taxon>
        <taxon>Pseudomonadati</taxon>
        <taxon>Pseudomonadota</taxon>
        <taxon>Alphaproteobacteria</taxon>
        <taxon>Rhodospirillales</taxon>
        <taxon>Rhodospirillaceae</taxon>
        <taxon>Inquilinus</taxon>
    </lineage>
</organism>
<evidence type="ECO:0000256" key="12">
    <source>
        <dbReference type="ARBA" id="ARBA00033413"/>
    </source>
</evidence>
<reference evidence="14 15" key="1">
    <citation type="submission" date="2023-07" db="EMBL/GenBank/DDBJ databases">
        <title>Sorghum-associated microbial communities from plants grown in Nebraska, USA.</title>
        <authorList>
            <person name="Schachtman D."/>
        </authorList>
    </citation>
    <scope>NUCLEOTIDE SEQUENCE [LARGE SCALE GENOMIC DNA]</scope>
    <source>
        <strain evidence="14 15">584</strain>
    </source>
</reference>
<evidence type="ECO:0000256" key="5">
    <source>
        <dbReference type="ARBA" id="ARBA00022679"/>
    </source>
</evidence>
<comment type="caution">
    <text evidence="14">The sequence shown here is derived from an EMBL/GenBank/DDBJ whole genome shotgun (WGS) entry which is preliminary data.</text>
</comment>
<name>A0ABU1JIX0_9PROT</name>
<accession>A0ABU1JIX0</accession>
<evidence type="ECO:0000313" key="15">
    <source>
        <dbReference type="Proteomes" id="UP001262410"/>
    </source>
</evidence>
<dbReference type="Proteomes" id="UP001262410">
    <property type="component" value="Unassembled WGS sequence"/>
</dbReference>
<dbReference type="EMBL" id="JAVDPW010000001">
    <property type="protein sequence ID" value="MDR6287505.1"/>
    <property type="molecule type" value="Genomic_DNA"/>
</dbReference>
<dbReference type="PROSITE" id="PS00794">
    <property type="entry name" value="HPPK"/>
    <property type="match status" value="1"/>
</dbReference>
<keyword evidence="9" id="KW-0289">Folate biosynthesis</keyword>
<dbReference type="Pfam" id="PF01288">
    <property type="entry name" value="HPPK"/>
    <property type="match status" value="1"/>
</dbReference>
<dbReference type="RefSeq" id="WP_309791306.1">
    <property type="nucleotide sequence ID" value="NZ_JAVDPW010000001.1"/>
</dbReference>
<evidence type="ECO:0000259" key="13">
    <source>
        <dbReference type="PROSITE" id="PS00794"/>
    </source>
</evidence>
<dbReference type="CDD" id="cd00483">
    <property type="entry name" value="HPPK"/>
    <property type="match status" value="1"/>
</dbReference>
<evidence type="ECO:0000256" key="9">
    <source>
        <dbReference type="ARBA" id="ARBA00022909"/>
    </source>
</evidence>
<dbReference type="NCBIfam" id="TIGR01498">
    <property type="entry name" value="folK"/>
    <property type="match status" value="1"/>
</dbReference>
<feature type="domain" description="7,8-dihydro-6-hydroxymethylpterin-pyrophosphokinase" evidence="13">
    <location>
        <begin position="92"/>
        <end position="103"/>
    </location>
</feature>
<keyword evidence="6" id="KW-0547">Nucleotide-binding</keyword>
<evidence type="ECO:0000256" key="8">
    <source>
        <dbReference type="ARBA" id="ARBA00022840"/>
    </source>
</evidence>
<evidence type="ECO:0000256" key="10">
    <source>
        <dbReference type="ARBA" id="ARBA00029409"/>
    </source>
</evidence>
<evidence type="ECO:0000256" key="7">
    <source>
        <dbReference type="ARBA" id="ARBA00022777"/>
    </source>
</evidence>
<evidence type="ECO:0000256" key="1">
    <source>
        <dbReference type="ARBA" id="ARBA00005051"/>
    </source>
</evidence>
<dbReference type="EC" id="2.7.6.3" evidence="3"/>
<dbReference type="GO" id="GO:0003848">
    <property type="term" value="F:2-amino-4-hydroxy-6-hydroxymethyldihydropteridine diphosphokinase activity"/>
    <property type="evidence" value="ECO:0007669"/>
    <property type="project" value="UniProtKB-EC"/>
</dbReference>
<gene>
    <name evidence="14" type="ORF">E9232_000004</name>
</gene>
<keyword evidence="15" id="KW-1185">Reference proteome</keyword>
<sequence length="168" mass="18256">MALEHAPVPVLFSLGTNLGDREANLRRAIGRLRDIATIDAVSAVYETAPMYVTDQAPFLNMCVVARTLLAPEDLLPLLKQAEAEIGRIPGRRNGPRLIDIDLLLYGDRTVDRPELVVPHPRMAERAFVLAPAADIAADWRHPVDGRSIAALLQALGPLSGITRRGDLG</sequence>
<comment type="similarity">
    <text evidence="2">Belongs to the HPPK family.</text>
</comment>
<proteinExistence type="inferred from homology"/>
<evidence type="ECO:0000256" key="6">
    <source>
        <dbReference type="ARBA" id="ARBA00022741"/>
    </source>
</evidence>
<dbReference type="PANTHER" id="PTHR43071">
    <property type="entry name" value="2-AMINO-4-HYDROXY-6-HYDROXYMETHYLDIHYDROPTERIDINE PYROPHOSPHOKINASE"/>
    <property type="match status" value="1"/>
</dbReference>
<dbReference type="InterPro" id="IPR035907">
    <property type="entry name" value="Hppk_sf"/>
</dbReference>
<comment type="pathway">
    <text evidence="1">Cofactor biosynthesis; tetrahydrofolate biosynthesis; 2-amino-4-hydroxy-6-hydroxymethyl-7,8-dihydropteridine diphosphate from 7,8-dihydroneopterin triphosphate: step 4/4.</text>
</comment>
<keyword evidence="5 14" id="KW-0808">Transferase</keyword>
<keyword evidence="8" id="KW-0067">ATP-binding</keyword>
<evidence type="ECO:0000256" key="2">
    <source>
        <dbReference type="ARBA" id="ARBA00005810"/>
    </source>
</evidence>
<protein>
    <recommendedName>
        <fullName evidence="4">2-amino-4-hydroxy-6-hydroxymethyldihydropteridine pyrophosphokinase</fullName>
        <ecNumber evidence="3">2.7.6.3</ecNumber>
    </recommendedName>
    <alternativeName>
        <fullName evidence="11">6-hydroxymethyl-7,8-dihydropterin pyrophosphokinase</fullName>
    </alternativeName>
    <alternativeName>
        <fullName evidence="12">7,8-dihydro-6-hydroxymethylpterin-pyrophosphokinase</fullName>
    </alternativeName>
</protein>
<evidence type="ECO:0000256" key="11">
    <source>
        <dbReference type="ARBA" id="ARBA00029766"/>
    </source>
</evidence>
<dbReference type="InterPro" id="IPR000550">
    <property type="entry name" value="Hppk"/>
</dbReference>
<evidence type="ECO:0000313" key="14">
    <source>
        <dbReference type="EMBL" id="MDR6287505.1"/>
    </source>
</evidence>
<evidence type="ECO:0000256" key="3">
    <source>
        <dbReference type="ARBA" id="ARBA00013253"/>
    </source>
</evidence>
<keyword evidence="7" id="KW-0418">Kinase</keyword>
<evidence type="ECO:0000256" key="4">
    <source>
        <dbReference type="ARBA" id="ARBA00016218"/>
    </source>
</evidence>
<comment type="function">
    <text evidence="10">Catalyzes the transfer of pyrophosphate from adenosine triphosphate (ATP) to 6-hydroxymethyl-7,8-dihydropterin, an enzymatic step in folate biosynthesis pathway.</text>
</comment>